<dbReference type="PANTHER" id="PTHR43490">
    <property type="entry name" value="(+)-NEOMENTHOL DEHYDROGENASE"/>
    <property type="match status" value="1"/>
</dbReference>
<proteinExistence type="inferred from homology"/>
<dbReference type="InterPro" id="IPR045313">
    <property type="entry name" value="CBR1-like"/>
</dbReference>
<comment type="caution">
    <text evidence="5">The sequence shown here is derived from an EMBL/GenBank/DDBJ whole genome shotgun (WGS) entry which is preliminary data.</text>
</comment>
<dbReference type="PRINTS" id="PR00080">
    <property type="entry name" value="SDRFAMILY"/>
</dbReference>
<dbReference type="EMBL" id="JQCE01000010">
    <property type="protein sequence ID" value="KRO17652.1"/>
    <property type="molecule type" value="Genomic_DNA"/>
</dbReference>
<dbReference type="SUPFAM" id="SSF51735">
    <property type="entry name" value="NAD(P)-binding Rossmann-fold domains"/>
    <property type="match status" value="1"/>
</dbReference>
<dbReference type="Pfam" id="PF00106">
    <property type="entry name" value="adh_short"/>
    <property type="match status" value="1"/>
</dbReference>
<dbReference type="PANTHER" id="PTHR43490:SF99">
    <property type="entry name" value="SHORT-CHAIN DEHYDROGENASE_REDUCTASE"/>
    <property type="match status" value="1"/>
</dbReference>
<evidence type="ECO:0000256" key="3">
    <source>
        <dbReference type="ARBA" id="ARBA00023002"/>
    </source>
</evidence>
<sequence length="248" mass="26233">MTQLTLITGANRGMGFEIAKALGEHGQHILLGARNAQKGEAAAQTLRDQGMTVDAIQLDVTNHESITQAVAKVTADYGHLDILINNAGAAFDAHRAPSILDLATIQQDFEINYFGLVDVTQQFIPLLKQSPSAKIINVTSMMGSLSQALNPESEVFHASAVGYQSAKAAANMFTIQLAKEFQNTGVPITVNSVDPGVVATHFGGGDPEMAKSRGAKTPAEGAKRTIELALDDSKTTATFSNTNGIVPW</sequence>
<evidence type="ECO:0000256" key="4">
    <source>
        <dbReference type="RuleBase" id="RU000363"/>
    </source>
</evidence>
<name>A0A0R2MW54_9LACO</name>
<evidence type="ECO:0000313" key="5">
    <source>
        <dbReference type="EMBL" id="KRO17652.1"/>
    </source>
</evidence>
<dbReference type="PATRIC" id="fig|1293598.4.peg.133"/>
<accession>A0A0R2MW54</accession>
<dbReference type="OrthoDB" id="5786478at2"/>
<comment type="similarity">
    <text evidence="1 4">Belongs to the short-chain dehydrogenases/reductases (SDR) family.</text>
</comment>
<keyword evidence="6" id="KW-1185">Reference proteome</keyword>
<dbReference type="STRING" id="1293598.IV56_GL000133"/>
<dbReference type="Gene3D" id="3.40.50.720">
    <property type="entry name" value="NAD(P)-binding Rossmann-like Domain"/>
    <property type="match status" value="1"/>
</dbReference>
<evidence type="ECO:0000256" key="2">
    <source>
        <dbReference type="ARBA" id="ARBA00022857"/>
    </source>
</evidence>
<keyword evidence="3" id="KW-0560">Oxidoreductase</keyword>
<reference evidence="5 6" key="1">
    <citation type="journal article" date="2015" name="Genome Announc.">
        <title>Expanding the biotechnology potential of lactobacilli through comparative genomics of 213 strains and associated genera.</title>
        <authorList>
            <person name="Sun Z."/>
            <person name="Harris H.M."/>
            <person name="McCann A."/>
            <person name="Guo C."/>
            <person name="Argimon S."/>
            <person name="Zhang W."/>
            <person name="Yang X."/>
            <person name="Jeffery I.B."/>
            <person name="Cooney J.C."/>
            <person name="Kagawa T.F."/>
            <person name="Liu W."/>
            <person name="Song Y."/>
            <person name="Salvetti E."/>
            <person name="Wrobel A."/>
            <person name="Rasinkangas P."/>
            <person name="Parkhill J."/>
            <person name="Rea M.C."/>
            <person name="O'Sullivan O."/>
            <person name="Ritari J."/>
            <person name="Douillard F.P."/>
            <person name="Paul Ross R."/>
            <person name="Yang R."/>
            <person name="Briner A.E."/>
            <person name="Felis G.E."/>
            <person name="de Vos W.M."/>
            <person name="Barrangou R."/>
            <person name="Klaenhammer T.R."/>
            <person name="Caufield P.W."/>
            <person name="Cui Y."/>
            <person name="Zhang H."/>
            <person name="O'Toole P.W."/>
        </authorList>
    </citation>
    <scope>NUCLEOTIDE SEQUENCE [LARGE SCALE GENOMIC DNA]</scope>
    <source>
        <strain evidence="5 6">DSM 24301</strain>
    </source>
</reference>
<protein>
    <submittedName>
        <fullName evidence="5">Carbonyl reductase</fullName>
    </submittedName>
</protein>
<dbReference type="InterPro" id="IPR002347">
    <property type="entry name" value="SDR_fam"/>
</dbReference>
<dbReference type="InterPro" id="IPR036291">
    <property type="entry name" value="NAD(P)-bd_dom_sf"/>
</dbReference>
<dbReference type="GO" id="GO:0016616">
    <property type="term" value="F:oxidoreductase activity, acting on the CH-OH group of donors, NAD or NADP as acceptor"/>
    <property type="evidence" value="ECO:0007669"/>
    <property type="project" value="InterPro"/>
</dbReference>
<dbReference type="RefSeq" id="WP_054777525.1">
    <property type="nucleotide sequence ID" value="NZ_BBBX01000015.1"/>
</dbReference>
<dbReference type="PRINTS" id="PR00081">
    <property type="entry name" value="GDHRDH"/>
</dbReference>
<keyword evidence="2" id="KW-0521">NADP</keyword>
<gene>
    <name evidence="5" type="ORF">IV56_GL000133</name>
</gene>
<dbReference type="AlphaFoldDB" id="A0A0R2MW54"/>
<evidence type="ECO:0000256" key="1">
    <source>
        <dbReference type="ARBA" id="ARBA00006484"/>
    </source>
</evidence>
<dbReference type="Proteomes" id="UP000050969">
    <property type="component" value="Unassembled WGS sequence"/>
</dbReference>
<organism evidence="5 6">
    <name type="scientific">Lacticaseibacillus saniviri JCM 17471 = DSM 24301</name>
    <dbReference type="NCBI Taxonomy" id="1293598"/>
    <lineage>
        <taxon>Bacteria</taxon>
        <taxon>Bacillati</taxon>
        <taxon>Bacillota</taxon>
        <taxon>Bacilli</taxon>
        <taxon>Lactobacillales</taxon>
        <taxon>Lactobacillaceae</taxon>
        <taxon>Lacticaseibacillus</taxon>
    </lineage>
</organism>
<evidence type="ECO:0000313" key="6">
    <source>
        <dbReference type="Proteomes" id="UP000050969"/>
    </source>
</evidence>
<dbReference type="CDD" id="cd05324">
    <property type="entry name" value="carb_red_PTCR-like_SDR_c"/>
    <property type="match status" value="1"/>
</dbReference>